<dbReference type="PANTHER" id="PTHR10146">
    <property type="entry name" value="PROLINE SYNTHETASE CO-TRANSCRIBED BACTERIAL HOMOLOG PROTEIN"/>
    <property type="match status" value="1"/>
</dbReference>
<dbReference type="STRING" id="1209926.A0A1G4B6W9"/>
<dbReference type="HAMAP" id="MF_02087">
    <property type="entry name" value="PLP_homeostasis"/>
    <property type="match status" value="1"/>
</dbReference>
<evidence type="ECO:0000256" key="2">
    <source>
        <dbReference type="HAMAP-Rule" id="MF_03225"/>
    </source>
</evidence>
<dbReference type="CDD" id="cd06822">
    <property type="entry name" value="PLPDE_III_YBL036c_euk"/>
    <property type="match status" value="1"/>
</dbReference>
<evidence type="ECO:0000313" key="5">
    <source>
        <dbReference type="EMBL" id="OHE97043.1"/>
    </source>
</evidence>
<evidence type="ECO:0000313" key="6">
    <source>
        <dbReference type="Proteomes" id="UP000176998"/>
    </source>
</evidence>
<dbReference type="Proteomes" id="UP000176998">
    <property type="component" value="Unassembled WGS sequence"/>
</dbReference>
<feature type="modified residue" description="N6-(pyridoxal phosphate)lysine" evidence="2">
    <location>
        <position position="101"/>
    </location>
</feature>
<comment type="caution">
    <text evidence="5">The sequence shown here is derived from an EMBL/GenBank/DDBJ whole genome shotgun (WGS) entry which is preliminary data.</text>
</comment>
<protein>
    <recommendedName>
        <fullName evidence="2">Pyridoxal phosphate homeostasis protein</fullName>
        <shortName evidence="2">PLP homeostasis protein</shortName>
    </recommendedName>
</protein>
<gene>
    <name evidence="5" type="ORF">CORC01_07652</name>
</gene>
<dbReference type="NCBIfam" id="TIGR00044">
    <property type="entry name" value="YggS family pyridoxal phosphate-dependent enzyme"/>
    <property type="match status" value="1"/>
</dbReference>
<sequence>MKDDLKVDPPPNTLEVHDSAIRPHLNFHSTKKAYIVLLTHLSQPSLFTATTPVNPAMTDAQPEMKIDPSRAKALVSQLQSVQERVTAVAAGRNVRLVAVSKLKPANDILALHQQATPPQVHFGENYAQELGQKAEILPKSIQWHFIGGLQSTHAKKLAKIPNLFCVSSVDTLKKVQLLNASRAELISSSAGDSSPVEPLGVHVQVNTSGEESKSGAEPGPETVALCRAVEEESPALKLLGLMTIGAIARSKATTPENENEDFVCLKEQRDLVVKELGLQRELELSMGMSEDFEGAVKLGSGEVRVGSTIFGERGPKSEAKILV</sequence>
<organism evidence="5 6">
    <name type="scientific">Colletotrichum orchidophilum</name>
    <dbReference type="NCBI Taxonomy" id="1209926"/>
    <lineage>
        <taxon>Eukaryota</taxon>
        <taxon>Fungi</taxon>
        <taxon>Dikarya</taxon>
        <taxon>Ascomycota</taxon>
        <taxon>Pezizomycotina</taxon>
        <taxon>Sordariomycetes</taxon>
        <taxon>Hypocreomycetidae</taxon>
        <taxon>Glomerellales</taxon>
        <taxon>Glomerellaceae</taxon>
        <taxon>Colletotrichum</taxon>
    </lineage>
</organism>
<evidence type="ECO:0000256" key="1">
    <source>
        <dbReference type="ARBA" id="ARBA00022898"/>
    </source>
</evidence>
<dbReference type="InterPro" id="IPR011078">
    <property type="entry name" value="PyrdxlP_homeostasis"/>
</dbReference>
<comment type="function">
    <text evidence="2">Pyridoxal 5'-phosphate (PLP)-binding protein, which may be involved in intracellular homeostatic regulation of pyridoxal 5'-phosphate (PLP), the active form of vitamin B6.</text>
</comment>
<dbReference type="AlphaFoldDB" id="A0A1G4B6W9"/>
<keyword evidence="6" id="KW-1185">Reference proteome</keyword>
<keyword evidence="1 2" id="KW-0663">Pyridoxal phosphate</keyword>
<dbReference type="InterPro" id="IPR029066">
    <property type="entry name" value="PLP-binding_barrel"/>
</dbReference>
<comment type="similarity">
    <text evidence="2 3">Belongs to the pyridoxal phosphate-binding protein YggS/PROSC family.</text>
</comment>
<dbReference type="InterPro" id="IPR001608">
    <property type="entry name" value="Ala_racemase_N"/>
</dbReference>
<name>A0A1G4B6W9_9PEZI</name>
<dbReference type="PANTHER" id="PTHR10146:SF14">
    <property type="entry name" value="PYRIDOXAL PHOSPHATE HOMEOSTASIS PROTEIN"/>
    <property type="match status" value="1"/>
</dbReference>
<dbReference type="GO" id="GO:0030170">
    <property type="term" value="F:pyridoxal phosphate binding"/>
    <property type="evidence" value="ECO:0007669"/>
    <property type="project" value="UniProtKB-UniRule"/>
</dbReference>
<reference evidence="5 6" key="1">
    <citation type="submission" date="2016-09" db="EMBL/GenBank/DDBJ databases">
        <authorList>
            <person name="Capua I."/>
            <person name="De Benedictis P."/>
            <person name="Joannis T."/>
            <person name="Lombin L.H."/>
            <person name="Cattoli G."/>
        </authorList>
    </citation>
    <scope>NUCLEOTIDE SEQUENCE [LARGE SCALE GENOMIC DNA]</scope>
    <source>
        <strain evidence="5 6">IMI 309357</strain>
    </source>
</reference>
<proteinExistence type="inferred from homology"/>
<evidence type="ECO:0000259" key="4">
    <source>
        <dbReference type="Pfam" id="PF01168"/>
    </source>
</evidence>
<dbReference type="Gene3D" id="3.20.20.10">
    <property type="entry name" value="Alanine racemase"/>
    <property type="match status" value="1"/>
</dbReference>
<dbReference type="RefSeq" id="XP_022474199.1">
    <property type="nucleotide sequence ID" value="XM_022619287.1"/>
</dbReference>
<dbReference type="EMBL" id="MJBS01000062">
    <property type="protein sequence ID" value="OHE97043.1"/>
    <property type="molecule type" value="Genomic_DNA"/>
</dbReference>
<dbReference type="GeneID" id="34560797"/>
<dbReference type="OrthoDB" id="10264196at2759"/>
<dbReference type="FunFam" id="3.20.20.10:FF:000007">
    <property type="entry name" value="Pyridoxal phosphate homeostasis protein"/>
    <property type="match status" value="1"/>
</dbReference>
<evidence type="ECO:0000256" key="3">
    <source>
        <dbReference type="RuleBase" id="RU004514"/>
    </source>
</evidence>
<feature type="domain" description="Alanine racemase N-terminal" evidence="4">
    <location>
        <begin position="85"/>
        <end position="312"/>
    </location>
</feature>
<accession>A0A1G4B6W9</accession>
<dbReference type="SUPFAM" id="SSF51419">
    <property type="entry name" value="PLP-binding barrel"/>
    <property type="match status" value="1"/>
</dbReference>
<dbReference type="Pfam" id="PF01168">
    <property type="entry name" value="Ala_racemase_N"/>
    <property type="match status" value="1"/>
</dbReference>